<dbReference type="PRINTS" id="PR00778">
    <property type="entry name" value="HTHARSR"/>
</dbReference>
<dbReference type="EMBL" id="AZDT01000008">
    <property type="protein sequence ID" value="KRK77301.1"/>
    <property type="molecule type" value="Genomic_DNA"/>
</dbReference>
<dbReference type="AlphaFoldDB" id="A0A0R1K1K7"/>
<dbReference type="PATRIC" id="fig|1423773.3.peg.221"/>
<dbReference type="NCBIfam" id="NF033788">
    <property type="entry name" value="HTH_metalloreg"/>
    <property type="match status" value="1"/>
</dbReference>
<dbReference type="GO" id="GO:0016740">
    <property type="term" value="F:transferase activity"/>
    <property type="evidence" value="ECO:0007669"/>
    <property type="project" value="UniProtKB-KW"/>
</dbReference>
<organism evidence="6 7">
    <name type="scientific">Levilactobacillus namurensis DSM 19117</name>
    <dbReference type="NCBI Taxonomy" id="1423773"/>
    <lineage>
        <taxon>Bacteria</taxon>
        <taxon>Bacillati</taxon>
        <taxon>Bacillota</taxon>
        <taxon>Bacilli</taxon>
        <taxon>Lactobacillales</taxon>
        <taxon>Lactobacillaceae</taxon>
        <taxon>Levilactobacillus</taxon>
    </lineage>
</organism>
<keyword evidence="7" id="KW-1185">Reference proteome</keyword>
<name>A0A0R1K1K7_9LACO</name>
<keyword evidence="1" id="KW-0805">Transcription regulation</keyword>
<protein>
    <submittedName>
        <fullName evidence="6">Rhodanese family thiosulfate sulfurtransferase with a ArsR-HTH domain</fullName>
    </submittedName>
</protein>
<dbReference type="PANTHER" id="PTHR43132">
    <property type="entry name" value="ARSENICAL RESISTANCE OPERON REPRESSOR ARSR-RELATED"/>
    <property type="match status" value="1"/>
</dbReference>
<evidence type="ECO:0000256" key="2">
    <source>
        <dbReference type="ARBA" id="ARBA00023125"/>
    </source>
</evidence>
<feature type="domain" description="Rhodanese" evidence="4">
    <location>
        <begin position="134"/>
        <end position="219"/>
    </location>
</feature>
<dbReference type="InterPro" id="IPR011991">
    <property type="entry name" value="ArsR-like_HTH"/>
</dbReference>
<dbReference type="PROSITE" id="PS50206">
    <property type="entry name" value="RHODANESE_3"/>
    <property type="match status" value="1"/>
</dbReference>
<dbReference type="SUPFAM" id="SSF46785">
    <property type="entry name" value="Winged helix' DNA-binding domain"/>
    <property type="match status" value="1"/>
</dbReference>
<dbReference type="Pfam" id="PF00581">
    <property type="entry name" value="Rhodanese"/>
    <property type="match status" value="1"/>
</dbReference>
<dbReference type="InterPro" id="IPR001845">
    <property type="entry name" value="HTH_ArsR_DNA-bd_dom"/>
</dbReference>
<dbReference type="GeneID" id="84782216"/>
<dbReference type="SMART" id="SM00419">
    <property type="entry name" value="HTH_CRP"/>
    <property type="match status" value="1"/>
</dbReference>
<feature type="domain" description="HTH arsR-type" evidence="5">
    <location>
        <begin position="10"/>
        <end position="104"/>
    </location>
</feature>
<dbReference type="InterPro" id="IPR036388">
    <property type="entry name" value="WH-like_DNA-bd_sf"/>
</dbReference>
<dbReference type="PANTHER" id="PTHR43132:SF8">
    <property type="entry name" value="HTH-TYPE TRANSCRIPTIONAL REGULATOR KMTR"/>
    <property type="match status" value="1"/>
</dbReference>
<dbReference type="CDD" id="cd00090">
    <property type="entry name" value="HTH_ARSR"/>
    <property type="match status" value="1"/>
</dbReference>
<reference evidence="6 7" key="1">
    <citation type="journal article" date="2015" name="Genome Announc.">
        <title>Expanding the biotechnology potential of lactobacilli through comparative genomics of 213 strains and associated genera.</title>
        <authorList>
            <person name="Sun Z."/>
            <person name="Harris H.M."/>
            <person name="McCann A."/>
            <person name="Guo C."/>
            <person name="Argimon S."/>
            <person name="Zhang W."/>
            <person name="Yang X."/>
            <person name="Jeffery I.B."/>
            <person name="Cooney J.C."/>
            <person name="Kagawa T.F."/>
            <person name="Liu W."/>
            <person name="Song Y."/>
            <person name="Salvetti E."/>
            <person name="Wrobel A."/>
            <person name="Rasinkangas P."/>
            <person name="Parkhill J."/>
            <person name="Rea M.C."/>
            <person name="O'Sullivan O."/>
            <person name="Ritari J."/>
            <person name="Douillard F.P."/>
            <person name="Paul Ross R."/>
            <person name="Yang R."/>
            <person name="Briner A.E."/>
            <person name="Felis G.E."/>
            <person name="de Vos W.M."/>
            <person name="Barrangou R."/>
            <person name="Klaenhammer T.R."/>
            <person name="Caufield P.W."/>
            <person name="Cui Y."/>
            <person name="Zhang H."/>
            <person name="O'Toole P.W."/>
        </authorList>
    </citation>
    <scope>NUCLEOTIDE SEQUENCE [LARGE SCALE GENOMIC DNA]</scope>
    <source>
        <strain evidence="6 7">DSM 19117</strain>
    </source>
</reference>
<dbReference type="Gene3D" id="3.40.250.10">
    <property type="entry name" value="Rhodanese-like domain"/>
    <property type="match status" value="1"/>
</dbReference>
<dbReference type="InterPro" id="IPR036390">
    <property type="entry name" value="WH_DNA-bd_sf"/>
</dbReference>
<dbReference type="SUPFAM" id="SSF52821">
    <property type="entry name" value="Rhodanese/Cell cycle control phosphatase"/>
    <property type="match status" value="1"/>
</dbReference>
<dbReference type="InterPro" id="IPR001763">
    <property type="entry name" value="Rhodanese-like_dom"/>
</dbReference>
<dbReference type="Pfam" id="PF12840">
    <property type="entry name" value="HTH_20"/>
    <property type="match status" value="1"/>
</dbReference>
<dbReference type="InterPro" id="IPR036873">
    <property type="entry name" value="Rhodanese-like_dom_sf"/>
</dbReference>
<dbReference type="InterPro" id="IPR012318">
    <property type="entry name" value="HTH_CRP"/>
</dbReference>
<keyword evidence="2" id="KW-0238">DNA-binding</keyword>
<keyword evidence="6" id="KW-0808">Transferase</keyword>
<accession>A0A0R1K1K7</accession>
<gene>
    <name evidence="6" type="ORF">FD30_GL000219</name>
</gene>
<dbReference type="Proteomes" id="UP000051162">
    <property type="component" value="Unassembled WGS sequence"/>
</dbReference>
<evidence type="ECO:0000256" key="1">
    <source>
        <dbReference type="ARBA" id="ARBA00023015"/>
    </source>
</evidence>
<evidence type="ECO:0000259" key="4">
    <source>
        <dbReference type="PROSITE" id="PS50206"/>
    </source>
</evidence>
<keyword evidence="3" id="KW-0804">Transcription</keyword>
<dbReference type="SMART" id="SM00450">
    <property type="entry name" value="RHOD"/>
    <property type="match status" value="1"/>
</dbReference>
<proteinExistence type="predicted"/>
<comment type="caution">
    <text evidence="6">The sequence shown here is derived from an EMBL/GenBank/DDBJ whole genome shotgun (WGS) entry which is preliminary data.</text>
</comment>
<dbReference type="STRING" id="1423773.FD30_GL000219"/>
<dbReference type="Gene3D" id="1.10.10.10">
    <property type="entry name" value="Winged helix-like DNA-binding domain superfamily/Winged helix DNA-binding domain"/>
    <property type="match status" value="1"/>
</dbReference>
<evidence type="ECO:0000313" key="6">
    <source>
        <dbReference type="EMBL" id="KRK77301.1"/>
    </source>
</evidence>
<sequence length="220" mass="24826">MTTTNLAETYRDAAYTQLVRVGKALGNSSRLKLLNNLVQGPKTVEELAKTVGLSVGTASKNLRLLKQVGLVRVERRGNYVVYDLASTQVPQVLSLLIDVSEQALPELRALEQQLSAQRPPLPQLSITDITRELATSQPYLIDLRPADEYQVAHLPGAHNFPYDQIMQRLAEIPRDQELVVYCRGRMCGYSEMIGQQLKDQGYQVQIFQMTVWEWQQAQAQ</sequence>
<dbReference type="SMART" id="SM00418">
    <property type="entry name" value="HTH_ARSR"/>
    <property type="match status" value="1"/>
</dbReference>
<dbReference type="GO" id="GO:0003677">
    <property type="term" value="F:DNA binding"/>
    <property type="evidence" value="ECO:0007669"/>
    <property type="project" value="UniProtKB-KW"/>
</dbReference>
<dbReference type="CDD" id="cd00158">
    <property type="entry name" value="RHOD"/>
    <property type="match status" value="1"/>
</dbReference>
<dbReference type="GO" id="GO:0003700">
    <property type="term" value="F:DNA-binding transcription factor activity"/>
    <property type="evidence" value="ECO:0007669"/>
    <property type="project" value="InterPro"/>
</dbReference>
<evidence type="ECO:0000256" key="3">
    <source>
        <dbReference type="ARBA" id="ARBA00023163"/>
    </source>
</evidence>
<dbReference type="OrthoDB" id="9800872at2"/>
<dbReference type="RefSeq" id="WP_056943631.1">
    <property type="nucleotide sequence ID" value="NZ_AZDT01000008.1"/>
</dbReference>
<dbReference type="InterPro" id="IPR051011">
    <property type="entry name" value="Metal_resp_trans_reg"/>
</dbReference>
<evidence type="ECO:0000259" key="5">
    <source>
        <dbReference type="PROSITE" id="PS50987"/>
    </source>
</evidence>
<evidence type="ECO:0000313" key="7">
    <source>
        <dbReference type="Proteomes" id="UP000051162"/>
    </source>
</evidence>
<dbReference type="PROSITE" id="PS50987">
    <property type="entry name" value="HTH_ARSR_2"/>
    <property type="match status" value="1"/>
</dbReference>